<evidence type="ECO:0000259" key="2">
    <source>
        <dbReference type="Pfam" id="PF05651"/>
    </source>
</evidence>
<dbReference type="InterPro" id="IPR008599">
    <property type="entry name" value="Diacid_rec"/>
</dbReference>
<evidence type="ECO:0000259" key="4">
    <source>
        <dbReference type="Pfam" id="PF17853"/>
    </source>
</evidence>
<protein>
    <submittedName>
        <fullName evidence="5">Carbohydrate diacid regulator</fullName>
    </submittedName>
</protein>
<sequence length="386" mass="43544">MAYLDPLTAQEIVTRTMRIIDYNVNVMDSHGIIVASGEPGRVGELHEGAAQALAQGKIVEIDEPTADRMRGAKPGINLPMKLEGQIVGVIGLTGKPSQVRRYGQLVLMTAEMMLEQAKLMGLLARDSRLREELVLHLIRSENPSPELKEWAQRLGVNLKQPRIVAVIEIDSGALGVDAALAEIQQLQTLLTTPERDNLIATVSLTELVVLKPTRAPLDQRELDKHRERVQVLLSRMRESSRLGVRIALGHYFPEAGGLARSYRTARTTLQVGKQRHPEEQAFFYQDLMLPVLLDSLKSGWQAEELRRSISRLYTQDNNGSFRKTLASWFAHDTQALATAQALNIHRNTLDYRLRRVEELTDLNLEKFDDRLLLYIALLLVNEEKNR</sequence>
<dbReference type="PANTHER" id="PTHR33744:SF15">
    <property type="entry name" value="CARBOHYDRATE DIACID REGULATOR"/>
    <property type="match status" value="1"/>
</dbReference>
<gene>
    <name evidence="5" type="ORF">SAMN05660284_00677</name>
</gene>
<accession>A0A1I4WLS0</accession>
<dbReference type="InterPro" id="IPR042070">
    <property type="entry name" value="PucR_C-HTH_sf"/>
</dbReference>
<dbReference type="OrthoDB" id="8872837at2"/>
<evidence type="ECO:0000259" key="3">
    <source>
        <dbReference type="Pfam" id="PF13556"/>
    </source>
</evidence>
<dbReference type="Pfam" id="PF13556">
    <property type="entry name" value="HTH_30"/>
    <property type="match status" value="1"/>
</dbReference>
<dbReference type="Proteomes" id="UP000242869">
    <property type="component" value="Unassembled WGS sequence"/>
</dbReference>
<dbReference type="Gene3D" id="1.10.10.2840">
    <property type="entry name" value="PucR C-terminal helix-turn-helix domain"/>
    <property type="match status" value="1"/>
</dbReference>
<dbReference type="STRING" id="83765.SAMN05660284_00677"/>
<keyword evidence="6" id="KW-1185">Reference proteome</keyword>
<comment type="similarity">
    <text evidence="1">Belongs to the CdaR family.</text>
</comment>
<evidence type="ECO:0000313" key="5">
    <source>
        <dbReference type="EMBL" id="SFN14407.1"/>
    </source>
</evidence>
<organism evidence="5 6">
    <name type="scientific">Formivibrio citricus</name>
    <dbReference type="NCBI Taxonomy" id="83765"/>
    <lineage>
        <taxon>Bacteria</taxon>
        <taxon>Pseudomonadati</taxon>
        <taxon>Pseudomonadota</taxon>
        <taxon>Betaproteobacteria</taxon>
        <taxon>Neisseriales</taxon>
        <taxon>Chitinibacteraceae</taxon>
        <taxon>Formivibrio</taxon>
    </lineage>
</organism>
<dbReference type="InterPro" id="IPR041522">
    <property type="entry name" value="CdaR_GGDEF"/>
</dbReference>
<proteinExistence type="inferred from homology"/>
<dbReference type="Pfam" id="PF05651">
    <property type="entry name" value="Diacid_rec"/>
    <property type="match status" value="1"/>
</dbReference>
<dbReference type="InterPro" id="IPR025736">
    <property type="entry name" value="PucR_C-HTH_dom"/>
</dbReference>
<dbReference type="EMBL" id="FOVE01000003">
    <property type="protein sequence ID" value="SFN14407.1"/>
    <property type="molecule type" value="Genomic_DNA"/>
</dbReference>
<evidence type="ECO:0000256" key="1">
    <source>
        <dbReference type="ARBA" id="ARBA00006754"/>
    </source>
</evidence>
<feature type="domain" description="CdaR GGDEF-like" evidence="4">
    <location>
        <begin position="142"/>
        <end position="271"/>
    </location>
</feature>
<feature type="domain" description="PucR C-terminal helix-turn-helix" evidence="3">
    <location>
        <begin position="322"/>
        <end position="378"/>
    </location>
</feature>
<dbReference type="Pfam" id="PF17853">
    <property type="entry name" value="GGDEF_2"/>
    <property type="match status" value="1"/>
</dbReference>
<dbReference type="RefSeq" id="WP_091191354.1">
    <property type="nucleotide sequence ID" value="NZ_FOVE01000003.1"/>
</dbReference>
<dbReference type="AlphaFoldDB" id="A0A1I4WLS0"/>
<evidence type="ECO:0000313" key="6">
    <source>
        <dbReference type="Proteomes" id="UP000242869"/>
    </source>
</evidence>
<name>A0A1I4WLS0_9NEIS</name>
<dbReference type="InterPro" id="IPR051448">
    <property type="entry name" value="CdaR-like_regulators"/>
</dbReference>
<feature type="domain" description="Putative sugar diacid recognition" evidence="2">
    <location>
        <begin position="4"/>
        <end position="137"/>
    </location>
</feature>
<reference evidence="6" key="1">
    <citation type="submission" date="2016-10" db="EMBL/GenBank/DDBJ databases">
        <authorList>
            <person name="Varghese N."/>
            <person name="Submissions S."/>
        </authorList>
    </citation>
    <scope>NUCLEOTIDE SEQUENCE [LARGE SCALE GENOMIC DNA]</scope>
    <source>
        <strain evidence="6">DSM 6150</strain>
    </source>
</reference>
<dbReference type="PANTHER" id="PTHR33744">
    <property type="entry name" value="CARBOHYDRATE DIACID REGULATOR"/>
    <property type="match status" value="1"/>
</dbReference>